<keyword evidence="1" id="KW-0472">Membrane</keyword>
<evidence type="ECO:0000256" key="1">
    <source>
        <dbReference type="SAM" id="Phobius"/>
    </source>
</evidence>
<feature type="transmembrane region" description="Helical" evidence="1">
    <location>
        <begin position="101"/>
        <end position="120"/>
    </location>
</feature>
<keyword evidence="1" id="KW-1133">Transmembrane helix</keyword>
<feature type="transmembrane region" description="Helical" evidence="1">
    <location>
        <begin position="5"/>
        <end position="24"/>
    </location>
</feature>
<feature type="transmembrane region" description="Helical" evidence="1">
    <location>
        <begin position="132"/>
        <end position="154"/>
    </location>
</feature>
<dbReference type="RefSeq" id="WP_003507959.1">
    <property type="nucleotide sequence ID" value="NZ_BAABZD010000014.1"/>
</dbReference>
<organism evidence="2 3">
    <name type="scientific">Clostridium symbiosum</name>
    <name type="common">Bacteroides symbiosus</name>
    <dbReference type="NCBI Taxonomy" id="1512"/>
    <lineage>
        <taxon>Bacteria</taxon>
        <taxon>Bacillati</taxon>
        <taxon>Bacillota</taxon>
        <taxon>Clostridia</taxon>
        <taxon>Lachnospirales</taxon>
        <taxon>Lachnospiraceae</taxon>
        <taxon>Otoolea</taxon>
    </lineage>
</organism>
<sequence length="187" mass="21018">MLNLIAYIIIPAYTILFVKGYGWFTTNFSVIGNYLHRKDAFVLWGVLVGAYFYYSLRTAIRLMKQKPKGTFLVPSSLVLLFCAITTPYLPEEMPFKSFLHIIFAFMAAVLLLASLFLIILKEYRTDPSRYGSCLFAWAGIVAGSAFLLILVGIVSSALEIYFTITSVILTRRLLVKLKSGGTEPCEQ</sequence>
<proteinExistence type="predicted"/>
<dbReference type="EMBL" id="JAQLGM010000044">
    <property type="protein sequence ID" value="MDB2001658.1"/>
    <property type="molecule type" value="Genomic_DNA"/>
</dbReference>
<comment type="caution">
    <text evidence="2">The sequence shown here is derived from an EMBL/GenBank/DDBJ whole genome shotgun (WGS) entry which is preliminary data.</text>
</comment>
<evidence type="ECO:0000313" key="2">
    <source>
        <dbReference type="EMBL" id="MDB2001658.1"/>
    </source>
</evidence>
<keyword evidence="1" id="KW-0812">Transmembrane</keyword>
<reference evidence="2" key="1">
    <citation type="submission" date="2023-01" db="EMBL/GenBank/DDBJ databases">
        <title>Human gut microbiome strain richness.</title>
        <authorList>
            <person name="Chen-Liaw A."/>
        </authorList>
    </citation>
    <scope>NUCLEOTIDE SEQUENCE</scope>
    <source>
        <strain evidence="2">B1_m1001713B170214d0_201011</strain>
    </source>
</reference>
<accession>A0AAW6B0Z5</accession>
<evidence type="ECO:0008006" key="4">
    <source>
        <dbReference type="Google" id="ProtNLM"/>
    </source>
</evidence>
<protein>
    <recommendedName>
        <fullName evidence="4">DUF998 domain-containing protein</fullName>
    </recommendedName>
</protein>
<dbReference type="AlphaFoldDB" id="A0AAW6B0Z5"/>
<dbReference type="GeneID" id="57970341"/>
<evidence type="ECO:0000313" key="3">
    <source>
        <dbReference type="Proteomes" id="UP001300871"/>
    </source>
</evidence>
<feature type="transmembrane region" description="Helical" evidence="1">
    <location>
        <begin position="40"/>
        <end position="59"/>
    </location>
</feature>
<name>A0AAW6B0Z5_CLOSY</name>
<feature type="transmembrane region" description="Helical" evidence="1">
    <location>
        <begin position="71"/>
        <end position="89"/>
    </location>
</feature>
<dbReference type="Proteomes" id="UP001300871">
    <property type="component" value="Unassembled WGS sequence"/>
</dbReference>
<gene>
    <name evidence="2" type="ORF">PM006_15745</name>
</gene>